<comment type="caution">
    <text evidence="3">The sequence shown here is derived from an EMBL/GenBank/DDBJ whole genome shotgun (WGS) entry which is preliminary data.</text>
</comment>
<dbReference type="EMBL" id="DSVL01000069">
    <property type="protein sequence ID" value="HFH28341.1"/>
    <property type="molecule type" value="Genomic_DNA"/>
</dbReference>
<evidence type="ECO:0000259" key="1">
    <source>
        <dbReference type="Pfam" id="PF00534"/>
    </source>
</evidence>
<dbReference type="InterPro" id="IPR001296">
    <property type="entry name" value="Glyco_trans_1"/>
</dbReference>
<evidence type="ECO:0000313" key="3">
    <source>
        <dbReference type="EMBL" id="HFH28341.1"/>
    </source>
</evidence>
<dbReference type="Pfam" id="PF13439">
    <property type="entry name" value="Glyco_transf_4"/>
    <property type="match status" value="1"/>
</dbReference>
<sequence length="391" mass="44438">MKIVFFSDAYRPRVNGVVSSMDEFAKKLQKRGHEVLIVCPSYPELDELGLEEPIPTLRIPSLPAVVSSEDRVAQLWYEPEVFRQLDAFSPDVVHVQTEFSIGTMGRRYCKKRGYPVISTCHTHWEMYISNYLHFLPPRFNQYIARTLMRKVYNNDTLVIVPSRQIEAVLRRYGVEREMVWIPNGIDNSFFYPQPDGANKLRYDLAEKYPALAEGPILLFVGRLGHEKNVRLLLEAFMRVHKEIPNANLVFVGNGPVLGELKSRTHEAGLDPFVHFTGYVHRNELPLYYAMATIFTFPSVTETQGLVTIEAMLCGTPVVGVNRMGTAEVMAGEKGGLLAENSASSVAEKILKLLKDPELLKLKKQEALAQGNLWTIENSCTILENLYRRFTL</sequence>
<dbReference type="Gene3D" id="3.40.50.2000">
    <property type="entry name" value="Glycogen Phosphorylase B"/>
    <property type="match status" value="2"/>
</dbReference>
<protein>
    <submittedName>
        <fullName evidence="3">Glycosyltransferase family 4 protein</fullName>
    </submittedName>
</protein>
<dbReference type="Pfam" id="PF00534">
    <property type="entry name" value="Glycos_transf_1"/>
    <property type="match status" value="1"/>
</dbReference>
<keyword evidence="3" id="KW-0808">Transferase</keyword>
<dbReference type="AlphaFoldDB" id="A0A7C3IG96"/>
<accession>A0A7C3IG96</accession>
<evidence type="ECO:0000259" key="2">
    <source>
        <dbReference type="Pfam" id="PF13439"/>
    </source>
</evidence>
<dbReference type="InterPro" id="IPR028098">
    <property type="entry name" value="Glyco_trans_4-like_N"/>
</dbReference>
<dbReference type="InterPro" id="IPR050194">
    <property type="entry name" value="Glycosyltransferase_grp1"/>
</dbReference>
<dbReference type="SUPFAM" id="SSF53756">
    <property type="entry name" value="UDP-Glycosyltransferase/glycogen phosphorylase"/>
    <property type="match status" value="1"/>
</dbReference>
<gene>
    <name evidence="3" type="ORF">ENS59_02355</name>
</gene>
<organism evidence="3">
    <name type="scientific">Gracilinema caldarium</name>
    <dbReference type="NCBI Taxonomy" id="215591"/>
    <lineage>
        <taxon>Bacteria</taxon>
        <taxon>Pseudomonadati</taxon>
        <taxon>Spirochaetota</taxon>
        <taxon>Spirochaetia</taxon>
        <taxon>Spirochaetales</taxon>
        <taxon>Breznakiellaceae</taxon>
        <taxon>Gracilinema</taxon>
    </lineage>
</organism>
<name>A0A7C3IG96_9SPIR</name>
<feature type="domain" description="Glycosyl transferase family 1" evidence="1">
    <location>
        <begin position="211"/>
        <end position="360"/>
    </location>
</feature>
<reference evidence="3" key="1">
    <citation type="journal article" date="2020" name="mSystems">
        <title>Genome- and Community-Level Interaction Insights into Carbon Utilization and Element Cycling Functions of Hydrothermarchaeota in Hydrothermal Sediment.</title>
        <authorList>
            <person name="Zhou Z."/>
            <person name="Liu Y."/>
            <person name="Xu W."/>
            <person name="Pan J."/>
            <person name="Luo Z.H."/>
            <person name="Li M."/>
        </authorList>
    </citation>
    <scope>NUCLEOTIDE SEQUENCE [LARGE SCALE GENOMIC DNA]</scope>
    <source>
        <strain evidence="3">SpSt-503</strain>
    </source>
</reference>
<dbReference type="PANTHER" id="PTHR45947:SF3">
    <property type="entry name" value="SULFOQUINOVOSYL TRANSFERASE SQD2"/>
    <property type="match status" value="1"/>
</dbReference>
<dbReference type="PANTHER" id="PTHR45947">
    <property type="entry name" value="SULFOQUINOVOSYL TRANSFERASE SQD2"/>
    <property type="match status" value="1"/>
</dbReference>
<proteinExistence type="predicted"/>
<dbReference type="GO" id="GO:0016757">
    <property type="term" value="F:glycosyltransferase activity"/>
    <property type="evidence" value="ECO:0007669"/>
    <property type="project" value="InterPro"/>
</dbReference>
<feature type="domain" description="Glycosyltransferase subfamily 4-like N-terminal" evidence="2">
    <location>
        <begin position="14"/>
        <end position="187"/>
    </location>
</feature>